<reference evidence="3" key="1">
    <citation type="journal article" date="2020" name="Stud. Mycol.">
        <title>101 Dothideomycetes genomes: a test case for predicting lifestyles and emergence of pathogens.</title>
        <authorList>
            <person name="Haridas S."/>
            <person name="Albert R."/>
            <person name="Binder M."/>
            <person name="Bloem J."/>
            <person name="Labutti K."/>
            <person name="Salamov A."/>
            <person name="Andreopoulos B."/>
            <person name="Baker S."/>
            <person name="Barry K."/>
            <person name="Bills G."/>
            <person name="Bluhm B."/>
            <person name="Cannon C."/>
            <person name="Castanera R."/>
            <person name="Culley D."/>
            <person name="Daum C."/>
            <person name="Ezra D."/>
            <person name="Gonzalez J."/>
            <person name="Henrissat B."/>
            <person name="Kuo A."/>
            <person name="Liang C."/>
            <person name="Lipzen A."/>
            <person name="Lutzoni F."/>
            <person name="Magnuson J."/>
            <person name="Mondo S."/>
            <person name="Nolan M."/>
            <person name="Ohm R."/>
            <person name="Pangilinan J."/>
            <person name="Park H.-J."/>
            <person name="Ramirez L."/>
            <person name="Alfaro M."/>
            <person name="Sun H."/>
            <person name="Tritt A."/>
            <person name="Yoshinaga Y."/>
            <person name="Zwiers L.-H."/>
            <person name="Turgeon B."/>
            <person name="Goodwin S."/>
            <person name="Spatafora J."/>
            <person name="Crous P."/>
            <person name="Grigoriev I."/>
        </authorList>
    </citation>
    <scope>NUCLEOTIDE SEQUENCE</scope>
    <source>
        <strain evidence="3">CBS 113818</strain>
    </source>
</reference>
<feature type="domain" description="Aldehyde dehydrogenase" evidence="2">
    <location>
        <begin position="24"/>
        <end position="168"/>
    </location>
</feature>
<dbReference type="InterPro" id="IPR015590">
    <property type="entry name" value="Aldehyde_DH_dom"/>
</dbReference>
<evidence type="ECO:0000313" key="4">
    <source>
        <dbReference type="Proteomes" id="UP000799424"/>
    </source>
</evidence>
<dbReference type="Proteomes" id="UP000799424">
    <property type="component" value="Unassembled WGS sequence"/>
</dbReference>
<keyword evidence="1" id="KW-0472">Membrane</keyword>
<keyword evidence="1" id="KW-1133">Transmembrane helix</keyword>
<evidence type="ECO:0000256" key="1">
    <source>
        <dbReference type="SAM" id="Phobius"/>
    </source>
</evidence>
<dbReference type="Gene3D" id="3.40.309.10">
    <property type="entry name" value="Aldehyde Dehydrogenase, Chain A, domain 2"/>
    <property type="match status" value="1"/>
</dbReference>
<sequence length="500" mass="54364">MSSNPDSALANLQATALTARCHNAFFRQKQLKSLHETLRNNTSSIKDAIKQDTRVSDAEATTEVALALDIVKEHYSSVDVKKELEAEYRITNGKDASDRSVSWGVVYFESQRSHTPFFSVIVASSAALAAGNCVAMKLEKNLRALPSLLRKLLSEALEADTFAIITSDPSKGSLSSCLQVLQETQVERPAYSQLVSPKGKVIAVVDRTADLASAAEQLVAARFAFGGTSPYAPDLVFVNEFIKKNFLEHVLRQSIRYLSGSEDVVANGSKSPTLAAPKPTSRVSEAFKSLKDSKSWKTNVITQGDNGAIIELSNLSNLPTKTAQPIFCITSITSLEHVISLVDEDLEVPNTLLAAYHFGTPSAGKYLSQFINADASFINHIPYRLLLGPSAPSFHPIDIEKRYTTQHFTRASPAYITAPASQSALSQVVASKDSRRVAAELLAKASQEIKEGKRADWIAIGYFEQGIFIGLGLYGIPLLSCIGASLFFGVRAGLRRWVFV</sequence>
<keyword evidence="4" id="KW-1185">Reference proteome</keyword>
<evidence type="ECO:0000259" key="2">
    <source>
        <dbReference type="Pfam" id="PF00171"/>
    </source>
</evidence>
<dbReference type="Pfam" id="PF00171">
    <property type="entry name" value="Aldedh"/>
    <property type="match status" value="1"/>
</dbReference>
<dbReference type="InterPro" id="IPR016162">
    <property type="entry name" value="Ald_DH_N"/>
</dbReference>
<dbReference type="InterPro" id="IPR016163">
    <property type="entry name" value="Ald_DH_C"/>
</dbReference>
<dbReference type="EMBL" id="MU006232">
    <property type="protein sequence ID" value="KAF2823228.1"/>
    <property type="molecule type" value="Genomic_DNA"/>
</dbReference>
<dbReference type="AlphaFoldDB" id="A0A6A6ZQX0"/>
<feature type="transmembrane region" description="Helical" evidence="1">
    <location>
        <begin position="467"/>
        <end position="490"/>
    </location>
</feature>
<dbReference type="Gene3D" id="3.40.605.10">
    <property type="entry name" value="Aldehyde Dehydrogenase, Chain A, domain 1"/>
    <property type="match status" value="1"/>
</dbReference>
<gene>
    <name evidence="3" type="ORF">CC86DRAFT_421991</name>
</gene>
<dbReference type="PANTHER" id="PTHR43111">
    <property type="entry name" value="ALDEHYDE DEHYDROGENASE B-RELATED"/>
    <property type="match status" value="1"/>
</dbReference>
<dbReference type="GO" id="GO:0016620">
    <property type="term" value="F:oxidoreductase activity, acting on the aldehyde or oxo group of donors, NAD or NADP as acceptor"/>
    <property type="evidence" value="ECO:0007669"/>
    <property type="project" value="InterPro"/>
</dbReference>
<name>A0A6A6ZQX0_9PLEO</name>
<keyword evidence="1" id="KW-0812">Transmembrane</keyword>
<organism evidence="3 4">
    <name type="scientific">Ophiobolus disseminans</name>
    <dbReference type="NCBI Taxonomy" id="1469910"/>
    <lineage>
        <taxon>Eukaryota</taxon>
        <taxon>Fungi</taxon>
        <taxon>Dikarya</taxon>
        <taxon>Ascomycota</taxon>
        <taxon>Pezizomycotina</taxon>
        <taxon>Dothideomycetes</taxon>
        <taxon>Pleosporomycetidae</taxon>
        <taxon>Pleosporales</taxon>
        <taxon>Pleosporineae</taxon>
        <taxon>Phaeosphaeriaceae</taxon>
        <taxon>Ophiobolus</taxon>
    </lineage>
</organism>
<dbReference type="PANTHER" id="PTHR43111:SF1">
    <property type="entry name" value="ALDEHYDE DEHYDROGENASE B-RELATED"/>
    <property type="match status" value="1"/>
</dbReference>
<dbReference type="SUPFAM" id="SSF53720">
    <property type="entry name" value="ALDH-like"/>
    <property type="match status" value="1"/>
</dbReference>
<protein>
    <submittedName>
        <fullName evidence="3">ALDH-like protein</fullName>
    </submittedName>
</protein>
<proteinExistence type="predicted"/>
<accession>A0A6A6ZQX0</accession>
<evidence type="ECO:0000313" key="3">
    <source>
        <dbReference type="EMBL" id="KAF2823228.1"/>
    </source>
</evidence>
<dbReference type="InterPro" id="IPR016161">
    <property type="entry name" value="Ald_DH/histidinol_DH"/>
</dbReference>
<dbReference type="OrthoDB" id="5596991at2759"/>